<sequence length="59" mass="6484">MKQQTKSDSQNAKKSTDKKDQPNAKGTGAEISTNSSKEDKNKPKRLGESETEITDETTI</sequence>
<name>A0A1T5JTF0_9BACT</name>
<dbReference type="EMBL" id="FUZU01000001">
    <property type="protein sequence ID" value="SKC54650.1"/>
    <property type="molecule type" value="Genomic_DNA"/>
</dbReference>
<organism evidence="2 3">
    <name type="scientific">Ohtaekwangia koreensis</name>
    <dbReference type="NCBI Taxonomy" id="688867"/>
    <lineage>
        <taxon>Bacteria</taxon>
        <taxon>Pseudomonadati</taxon>
        <taxon>Bacteroidota</taxon>
        <taxon>Cytophagia</taxon>
        <taxon>Cytophagales</taxon>
        <taxon>Fulvivirgaceae</taxon>
        <taxon>Ohtaekwangia</taxon>
    </lineage>
</organism>
<protein>
    <submittedName>
        <fullName evidence="2">Uncharacterized protein</fullName>
    </submittedName>
</protein>
<keyword evidence="3" id="KW-1185">Reference proteome</keyword>
<dbReference type="AlphaFoldDB" id="A0A1T5JTF0"/>
<evidence type="ECO:0000313" key="3">
    <source>
        <dbReference type="Proteomes" id="UP000190961"/>
    </source>
</evidence>
<reference evidence="2 3" key="1">
    <citation type="submission" date="2017-02" db="EMBL/GenBank/DDBJ databases">
        <authorList>
            <person name="Peterson S.W."/>
        </authorList>
    </citation>
    <scope>NUCLEOTIDE SEQUENCE [LARGE SCALE GENOMIC DNA]</scope>
    <source>
        <strain evidence="2 3">DSM 25262</strain>
    </source>
</reference>
<evidence type="ECO:0000256" key="1">
    <source>
        <dbReference type="SAM" id="MobiDB-lite"/>
    </source>
</evidence>
<dbReference type="Proteomes" id="UP000190961">
    <property type="component" value="Unassembled WGS sequence"/>
</dbReference>
<proteinExistence type="predicted"/>
<feature type="compositionally biased region" description="Polar residues" evidence="1">
    <location>
        <begin position="1"/>
        <end position="13"/>
    </location>
</feature>
<dbReference type="STRING" id="688867.SAMN05660236_1466"/>
<evidence type="ECO:0000313" key="2">
    <source>
        <dbReference type="EMBL" id="SKC54650.1"/>
    </source>
</evidence>
<gene>
    <name evidence="2" type="ORF">SAMN05660236_1466</name>
</gene>
<feature type="compositionally biased region" description="Basic and acidic residues" evidence="1">
    <location>
        <begin position="36"/>
        <end position="48"/>
    </location>
</feature>
<feature type="region of interest" description="Disordered" evidence="1">
    <location>
        <begin position="1"/>
        <end position="59"/>
    </location>
</feature>
<feature type="compositionally biased region" description="Acidic residues" evidence="1">
    <location>
        <begin position="49"/>
        <end position="59"/>
    </location>
</feature>
<dbReference type="RefSeq" id="WP_079686000.1">
    <property type="nucleotide sequence ID" value="NZ_FUZU01000001.1"/>
</dbReference>
<accession>A0A1T5JTF0</accession>